<name>A0A0D8Y9I6_DICVI</name>
<evidence type="ECO:0000256" key="1">
    <source>
        <dbReference type="SAM" id="MobiDB-lite"/>
    </source>
</evidence>
<gene>
    <name evidence="2" type="ORF">DICVIV_00251</name>
</gene>
<dbReference type="OrthoDB" id="19944at2759"/>
<evidence type="ECO:0000313" key="3">
    <source>
        <dbReference type="Proteomes" id="UP000053766"/>
    </source>
</evidence>
<dbReference type="STRING" id="29172.A0A0D8Y9I6"/>
<keyword evidence="3" id="KW-1185">Reference proteome</keyword>
<dbReference type="EMBL" id="KN716151">
    <property type="protein sequence ID" value="KJH53508.1"/>
    <property type="molecule type" value="Genomic_DNA"/>
</dbReference>
<dbReference type="Proteomes" id="UP000053766">
    <property type="component" value="Unassembled WGS sequence"/>
</dbReference>
<protein>
    <submittedName>
        <fullName evidence="2">Uncharacterized protein</fullName>
    </submittedName>
</protein>
<sequence>MQPSTRGSIARTLSCHLQSPLAERNQLVRLNTDNRQKTLDRPPLMKAQSLITTQNEQCNGGSSRDESPRDSPQASRTRDGNGLSPSISNHSLEKLNFSGDESVTSLTFIHSFSRRNDLRTAPCLWIGTSAGASIALNLILPQDRLSSTIVVAPSDILSVIS</sequence>
<feature type="region of interest" description="Disordered" evidence="1">
    <location>
        <begin position="54"/>
        <end position="91"/>
    </location>
</feature>
<dbReference type="AlphaFoldDB" id="A0A0D8Y9I6"/>
<proteinExistence type="predicted"/>
<evidence type="ECO:0000313" key="2">
    <source>
        <dbReference type="EMBL" id="KJH53508.1"/>
    </source>
</evidence>
<reference evidence="3" key="2">
    <citation type="journal article" date="2016" name="Sci. Rep.">
        <title>Dictyocaulus viviparus genome, variome and transcriptome elucidate lungworm biology and support future intervention.</title>
        <authorList>
            <person name="McNulty S.N."/>
            <person name="Strube C."/>
            <person name="Rosa B.A."/>
            <person name="Martin J.C."/>
            <person name="Tyagi R."/>
            <person name="Choi Y.J."/>
            <person name="Wang Q."/>
            <person name="Hallsworth Pepin K."/>
            <person name="Zhang X."/>
            <person name="Ozersky P."/>
            <person name="Wilson R.K."/>
            <person name="Sternberg P.W."/>
            <person name="Gasser R.B."/>
            <person name="Mitreva M."/>
        </authorList>
    </citation>
    <scope>NUCLEOTIDE SEQUENCE [LARGE SCALE GENOMIC DNA]</scope>
    <source>
        <strain evidence="3">HannoverDv2000</strain>
    </source>
</reference>
<organism evidence="2 3">
    <name type="scientific">Dictyocaulus viviparus</name>
    <name type="common">Bovine lungworm</name>
    <dbReference type="NCBI Taxonomy" id="29172"/>
    <lineage>
        <taxon>Eukaryota</taxon>
        <taxon>Metazoa</taxon>
        <taxon>Ecdysozoa</taxon>
        <taxon>Nematoda</taxon>
        <taxon>Chromadorea</taxon>
        <taxon>Rhabditida</taxon>
        <taxon>Rhabditina</taxon>
        <taxon>Rhabditomorpha</taxon>
        <taxon>Strongyloidea</taxon>
        <taxon>Metastrongylidae</taxon>
        <taxon>Dictyocaulus</taxon>
    </lineage>
</organism>
<reference evidence="2 3" key="1">
    <citation type="submission" date="2013-11" db="EMBL/GenBank/DDBJ databases">
        <title>Draft genome of the bovine lungworm Dictyocaulus viviparus.</title>
        <authorList>
            <person name="Mitreva M."/>
        </authorList>
    </citation>
    <scope>NUCLEOTIDE SEQUENCE [LARGE SCALE GENOMIC DNA]</scope>
    <source>
        <strain evidence="2 3">HannoverDv2000</strain>
    </source>
</reference>
<accession>A0A0D8Y9I6</accession>